<protein>
    <submittedName>
        <fullName evidence="2">Uncharacterized protein</fullName>
    </submittedName>
</protein>
<dbReference type="PaxDb" id="8022-A0A060YE42"/>
<accession>A0A060YE42</accession>
<evidence type="ECO:0000256" key="1">
    <source>
        <dbReference type="SAM" id="MobiDB-lite"/>
    </source>
</evidence>
<gene>
    <name evidence="2" type="ORF">GSONMT00037362001</name>
</gene>
<evidence type="ECO:0000313" key="2">
    <source>
        <dbReference type="EMBL" id="CDQ90006.1"/>
    </source>
</evidence>
<evidence type="ECO:0000313" key="3">
    <source>
        <dbReference type="Proteomes" id="UP000193380"/>
    </source>
</evidence>
<reference evidence="2" key="1">
    <citation type="journal article" date="2014" name="Nat. Commun.">
        <title>The rainbow trout genome provides novel insights into evolution after whole-genome duplication in vertebrates.</title>
        <authorList>
            <person name="Berthelot C."/>
            <person name="Brunet F."/>
            <person name="Chalopin D."/>
            <person name="Juanchich A."/>
            <person name="Bernard M."/>
            <person name="Noel B."/>
            <person name="Bento P."/>
            <person name="Da Silva C."/>
            <person name="Labadie K."/>
            <person name="Alberti A."/>
            <person name="Aury J.M."/>
            <person name="Louis A."/>
            <person name="Dehais P."/>
            <person name="Bardou P."/>
            <person name="Montfort J."/>
            <person name="Klopp C."/>
            <person name="Cabau C."/>
            <person name="Gaspin C."/>
            <person name="Thorgaard G.H."/>
            <person name="Boussaha M."/>
            <person name="Quillet E."/>
            <person name="Guyomard R."/>
            <person name="Galiana D."/>
            <person name="Bobe J."/>
            <person name="Volff J.N."/>
            <person name="Genet C."/>
            <person name="Wincker P."/>
            <person name="Jaillon O."/>
            <person name="Roest Crollius H."/>
            <person name="Guiguen Y."/>
        </authorList>
    </citation>
    <scope>NUCLEOTIDE SEQUENCE [LARGE SCALE GENOMIC DNA]</scope>
</reference>
<organism evidence="2 3">
    <name type="scientific">Oncorhynchus mykiss</name>
    <name type="common">Rainbow trout</name>
    <name type="synonym">Salmo gairdneri</name>
    <dbReference type="NCBI Taxonomy" id="8022"/>
    <lineage>
        <taxon>Eukaryota</taxon>
        <taxon>Metazoa</taxon>
        <taxon>Chordata</taxon>
        <taxon>Craniata</taxon>
        <taxon>Vertebrata</taxon>
        <taxon>Euteleostomi</taxon>
        <taxon>Actinopterygii</taxon>
        <taxon>Neopterygii</taxon>
        <taxon>Teleostei</taxon>
        <taxon>Protacanthopterygii</taxon>
        <taxon>Salmoniformes</taxon>
        <taxon>Salmonidae</taxon>
        <taxon>Salmoninae</taxon>
        <taxon>Oncorhynchus</taxon>
    </lineage>
</organism>
<proteinExistence type="predicted"/>
<feature type="region of interest" description="Disordered" evidence="1">
    <location>
        <begin position="26"/>
        <end position="51"/>
    </location>
</feature>
<reference evidence="2" key="2">
    <citation type="submission" date="2014-03" db="EMBL/GenBank/DDBJ databases">
        <authorList>
            <person name="Genoscope - CEA"/>
        </authorList>
    </citation>
    <scope>NUCLEOTIDE SEQUENCE</scope>
</reference>
<dbReference type="Proteomes" id="UP000193380">
    <property type="component" value="Unassembled WGS sequence"/>
</dbReference>
<name>A0A060YE42_ONCMY</name>
<dbReference type="EMBL" id="FR910070">
    <property type="protein sequence ID" value="CDQ90006.1"/>
    <property type="molecule type" value="Genomic_DNA"/>
</dbReference>
<dbReference type="AlphaFoldDB" id="A0A060YE42"/>
<sequence>MPANQIVKCDACHGKYMACCTSMLPSPPSRPNAPSSLPTGAPPASRLASTTSHPWWCQVEI</sequence>